<evidence type="ECO:0000313" key="3">
    <source>
        <dbReference type="Proteomes" id="UP000266841"/>
    </source>
</evidence>
<comment type="caution">
    <text evidence="2">The sequence shown here is derived from an EMBL/GenBank/DDBJ whole genome shotgun (WGS) entry which is preliminary data.</text>
</comment>
<protein>
    <submittedName>
        <fullName evidence="2">Uncharacterized protein</fullName>
    </submittedName>
</protein>
<dbReference type="Proteomes" id="UP000266841">
    <property type="component" value="Unassembled WGS sequence"/>
</dbReference>
<dbReference type="EMBL" id="AGNL01047831">
    <property type="protein sequence ID" value="EJK46303.1"/>
    <property type="molecule type" value="Genomic_DNA"/>
</dbReference>
<evidence type="ECO:0000256" key="1">
    <source>
        <dbReference type="SAM" id="MobiDB-lite"/>
    </source>
</evidence>
<reference evidence="2 3" key="1">
    <citation type="journal article" date="2012" name="Genome Biol.">
        <title>Genome and low-iron response of an oceanic diatom adapted to chronic iron limitation.</title>
        <authorList>
            <person name="Lommer M."/>
            <person name="Specht M."/>
            <person name="Roy A.S."/>
            <person name="Kraemer L."/>
            <person name="Andreson R."/>
            <person name="Gutowska M.A."/>
            <person name="Wolf J."/>
            <person name="Bergner S.V."/>
            <person name="Schilhabel M.B."/>
            <person name="Klostermeier U.C."/>
            <person name="Beiko R.G."/>
            <person name="Rosenstiel P."/>
            <person name="Hippler M."/>
            <person name="Laroche J."/>
        </authorList>
    </citation>
    <scope>NUCLEOTIDE SEQUENCE [LARGE SCALE GENOMIC DNA]</scope>
    <source>
        <strain evidence="2 3">CCMP1005</strain>
    </source>
</reference>
<gene>
    <name evidence="2" type="ORF">THAOC_35029</name>
</gene>
<evidence type="ECO:0000313" key="2">
    <source>
        <dbReference type="EMBL" id="EJK46303.1"/>
    </source>
</evidence>
<keyword evidence="3" id="KW-1185">Reference proteome</keyword>
<proteinExistence type="predicted"/>
<accession>K0R1I9</accession>
<organism evidence="2 3">
    <name type="scientific">Thalassiosira oceanica</name>
    <name type="common">Marine diatom</name>
    <dbReference type="NCBI Taxonomy" id="159749"/>
    <lineage>
        <taxon>Eukaryota</taxon>
        <taxon>Sar</taxon>
        <taxon>Stramenopiles</taxon>
        <taxon>Ochrophyta</taxon>
        <taxon>Bacillariophyta</taxon>
        <taxon>Coscinodiscophyceae</taxon>
        <taxon>Thalassiosirophycidae</taxon>
        <taxon>Thalassiosirales</taxon>
        <taxon>Thalassiosiraceae</taxon>
        <taxon>Thalassiosira</taxon>
    </lineage>
</organism>
<sequence>MTIRGGGPLSQGVEGGFFLEGEWRWRLGVGSRPQRQSSQCDGDGSMNLLLSASPPIGRPRRRRRVSVERPTFGQPVHGMHVDWDDDEFHPRRLEFGGLGPLHPLAAPGLLSNPPIVNGSITYRAGRGRKGPWRGRRLEGGAADVRRAERAGKSRATGIIVGAAIACFPYGGTGGSVSDRRRSVFSRNPTGVSLRNYLFFSANASPALAPSERGGRSREEAGDTYLAARGEGADAAGGCGLVALARTIAQWRGRRRLPSKARTSARRAVDAPFAGWSTGSTGRPPDLAKAVEWRDAWGARHGHKAEDRTSRNNQ</sequence>
<feature type="region of interest" description="Disordered" evidence="1">
    <location>
        <begin position="30"/>
        <end position="65"/>
    </location>
</feature>
<dbReference type="AlphaFoldDB" id="K0R1I9"/>
<name>K0R1I9_THAOC</name>